<evidence type="ECO:0000313" key="2">
    <source>
        <dbReference type="Proteomes" id="UP000680348"/>
    </source>
</evidence>
<dbReference type="EMBL" id="JAGWCR010000009">
    <property type="protein sequence ID" value="MBS3650456.1"/>
    <property type="molecule type" value="Genomic_DNA"/>
</dbReference>
<dbReference type="RefSeq" id="WP_188256010.1">
    <property type="nucleotide sequence ID" value="NZ_JABVCF010000009.1"/>
</dbReference>
<dbReference type="AlphaFoldDB" id="A0A942E3T8"/>
<evidence type="ECO:0000313" key="1">
    <source>
        <dbReference type="EMBL" id="MBS3650456.1"/>
    </source>
</evidence>
<dbReference type="Proteomes" id="UP000680348">
    <property type="component" value="Unassembled WGS sequence"/>
</dbReference>
<protein>
    <submittedName>
        <fullName evidence="1">Uncharacterized protein</fullName>
    </submittedName>
</protein>
<organism evidence="1 2">
    <name type="scientific">Pseudaminobacter soli</name>
    <name type="common">ex Zhang et al. 2022</name>
    <dbReference type="NCBI Taxonomy" id="2831468"/>
    <lineage>
        <taxon>Bacteria</taxon>
        <taxon>Pseudomonadati</taxon>
        <taxon>Pseudomonadota</taxon>
        <taxon>Alphaproteobacteria</taxon>
        <taxon>Hyphomicrobiales</taxon>
        <taxon>Phyllobacteriaceae</taxon>
        <taxon>Pseudaminobacter</taxon>
    </lineage>
</organism>
<comment type="caution">
    <text evidence="1">The sequence shown here is derived from an EMBL/GenBank/DDBJ whole genome shotgun (WGS) entry which is preliminary data.</text>
</comment>
<proteinExistence type="predicted"/>
<gene>
    <name evidence="1" type="ORF">KEU06_17720</name>
</gene>
<keyword evidence="2" id="KW-1185">Reference proteome</keyword>
<sequence>MDHDVLRHVAQITIAYLQQNSVAGSDLPKLVELVGKAILEAHAKEQMPRPLSSDRVAQIARNPVVGLKSRPQSKPVGWVVLSPNEYRDKRAPRAGYRTVSPADAAMRLTMEQHIGLVKRMLSDRERFDFSQSGSL</sequence>
<accession>A0A942E3T8</accession>
<name>A0A942E3T8_9HYPH</name>
<reference evidence="1" key="1">
    <citation type="submission" date="2021-04" db="EMBL/GenBank/DDBJ databases">
        <title>Pseudaminobacter soli sp. nov., isolated from paddy soil contaminated by heavy metals.</title>
        <authorList>
            <person name="Zhang K."/>
        </authorList>
    </citation>
    <scope>NUCLEOTIDE SEQUENCE</scope>
    <source>
        <strain evidence="1">19-2017</strain>
    </source>
</reference>